<protein>
    <recommendedName>
        <fullName evidence="3">Phage antitermination protein Q</fullName>
    </recommendedName>
</protein>
<name>N9E458_9GAMM</name>
<comment type="caution">
    <text evidence="1">The sequence shown here is derived from an EMBL/GenBank/DDBJ whole genome shotgun (WGS) entry which is preliminary data.</text>
</comment>
<dbReference type="AlphaFoldDB" id="N9E458"/>
<dbReference type="OrthoDB" id="6701956at2"/>
<dbReference type="HOGENOM" id="CLU_1665663_0_0_6"/>
<evidence type="ECO:0008006" key="3">
    <source>
        <dbReference type="Google" id="ProtNLM"/>
    </source>
</evidence>
<dbReference type="EMBL" id="APQK01000011">
    <property type="protein sequence ID" value="ENW05273.1"/>
    <property type="molecule type" value="Genomic_DNA"/>
</dbReference>
<evidence type="ECO:0000313" key="1">
    <source>
        <dbReference type="EMBL" id="ENW05273.1"/>
    </source>
</evidence>
<evidence type="ECO:0000313" key="2">
    <source>
        <dbReference type="Proteomes" id="UP000018417"/>
    </source>
</evidence>
<accession>N9E458</accession>
<reference evidence="1 2" key="1">
    <citation type="submission" date="2013-02" db="EMBL/GenBank/DDBJ databases">
        <title>The Genome Sequence of Acinetobacter beijerinckii ANC 3835.</title>
        <authorList>
            <consortium name="The Broad Institute Genome Sequencing Platform"/>
            <consortium name="The Broad Institute Genome Sequencing Center for Infectious Disease"/>
            <person name="Cerqueira G."/>
            <person name="Feldgarden M."/>
            <person name="Courvalin P."/>
            <person name="Perichon B."/>
            <person name="Grillot-Courvalin C."/>
            <person name="Clermont D."/>
            <person name="Rocha E."/>
            <person name="Yoon E.-J."/>
            <person name="Nemec A."/>
            <person name="Walker B."/>
            <person name="Young S.K."/>
            <person name="Zeng Q."/>
            <person name="Gargeya S."/>
            <person name="Fitzgerald M."/>
            <person name="Haas B."/>
            <person name="Abouelleil A."/>
            <person name="Alvarado L."/>
            <person name="Arachchi H.M."/>
            <person name="Berlin A.M."/>
            <person name="Chapman S.B."/>
            <person name="Dewar J."/>
            <person name="Goldberg J."/>
            <person name="Griggs A."/>
            <person name="Gujja S."/>
            <person name="Hansen M."/>
            <person name="Howarth C."/>
            <person name="Imamovic A."/>
            <person name="Larimer J."/>
            <person name="McCowan C."/>
            <person name="Murphy C."/>
            <person name="Neiman D."/>
            <person name="Pearson M."/>
            <person name="Priest M."/>
            <person name="Roberts A."/>
            <person name="Saif S."/>
            <person name="Shea T."/>
            <person name="Sisk P."/>
            <person name="Sykes S."/>
            <person name="Wortman J."/>
            <person name="Nusbaum C."/>
            <person name="Birren B."/>
        </authorList>
    </citation>
    <scope>NUCLEOTIDE SEQUENCE [LARGE SCALE GENOMIC DNA]</scope>
    <source>
        <strain evidence="1 2">ANC 3835</strain>
    </source>
</reference>
<dbReference type="RefSeq" id="WP_005053191.1">
    <property type="nucleotide sequence ID" value="NZ_KB849759.1"/>
</dbReference>
<dbReference type="Proteomes" id="UP000018417">
    <property type="component" value="Unassembled WGS sequence"/>
</dbReference>
<gene>
    <name evidence="1" type="ORF">F934_01237</name>
</gene>
<sequence>MNAAVVNQHILQSVDWTRFDLEDWLYQFGAWMLSAMGTCGRIVNPIAIAMDSAAKARKYKKLSKKEQQQIIVDYLAGDFEPPKIKNSRISCQINDNEARAEQRLILDMFGQSEIMDDWMDAIIDRYFYGNSWAEMVTDERSQMDARMDVKCGLAALHCRYGFIEF</sequence>
<organism evidence="1 2">
    <name type="scientific">Acinetobacter beijerinckii ANC 3835</name>
    <dbReference type="NCBI Taxonomy" id="1217649"/>
    <lineage>
        <taxon>Bacteria</taxon>
        <taxon>Pseudomonadati</taxon>
        <taxon>Pseudomonadota</taxon>
        <taxon>Gammaproteobacteria</taxon>
        <taxon>Moraxellales</taxon>
        <taxon>Moraxellaceae</taxon>
        <taxon>Acinetobacter</taxon>
    </lineage>
</organism>
<dbReference type="PATRIC" id="fig|1217649.3.peg.1177"/>
<proteinExistence type="predicted"/>